<evidence type="ECO:0000256" key="1">
    <source>
        <dbReference type="SAM" id="MobiDB-lite"/>
    </source>
</evidence>
<sequence>MQGGENLAQIDLHAFTDTEEQKISKEVLALVEAIGDLENLPDVGETITALHKELDEEGGSSEGVSSVPILRAVKIAERFVKVSGFQELFGSLSSDGKVDRNTLAVVLIMFSSGELEDRLRALFSLIAKAPSQQGRRRKQEKMKATRQSLDDTGQLVLTCLVMMNLSMHFCRGSHFKLALFDPQITMLVGKNHLDRAISDVCDVHLLSSSFETPRSSTMAQVEFDEFVQICLNVFYNLVEASTMKILETPLHSRSDPVLRRFTDDGLDSTAEERLQRRISNATTDGDQPSSPRLNTPSVGDPLSFVVETSAPLPEDLVHRKSMRDLAEEAAEVAADEAREEEDEDANELPPSLAGLISDFGLRLFFLSGVRFALALVFLAANGSLILVLVNRFDYTVEVALGFALVFDLGVAFFSFFLASRLKKLENNLALLNEGEGDEAALGDIPEEIDSLVPGLGKSLTTGLGFLTGKKIRNKRKPQKTPKKKGKEKNKTSFLSTVKGFFGGGDGVQGQAAQHDKNKPSKSFTEMDFTPFKGQMSLQGRHSRQPSAELIL</sequence>
<organism evidence="3 4">
    <name type="scientific">Chloropicon roscoffensis</name>
    <dbReference type="NCBI Taxonomy" id="1461544"/>
    <lineage>
        <taxon>Eukaryota</taxon>
        <taxon>Viridiplantae</taxon>
        <taxon>Chlorophyta</taxon>
        <taxon>Chloropicophyceae</taxon>
        <taxon>Chloropicales</taxon>
        <taxon>Chloropicaceae</taxon>
        <taxon>Chloropicon</taxon>
    </lineage>
</organism>
<name>A0AAX4PAQ5_9CHLO</name>
<dbReference type="EMBL" id="CP151507">
    <property type="protein sequence ID" value="WZN63282.1"/>
    <property type="molecule type" value="Genomic_DNA"/>
</dbReference>
<accession>A0AAX4PAQ5</accession>
<evidence type="ECO:0000313" key="4">
    <source>
        <dbReference type="Proteomes" id="UP001472866"/>
    </source>
</evidence>
<keyword evidence="2" id="KW-1133">Transmembrane helix</keyword>
<feature type="transmembrane region" description="Helical" evidence="2">
    <location>
        <begin position="398"/>
        <end position="418"/>
    </location>
</feature>
<reference evidence="3 4" key="1">
    <citation type="submission" date="2024-03" db="EMBL/GenBank/DDBJ databases">
        <title>Complete genome sequence of the green alga Chloropicon roscoffensis RCC1871.</title>
        <authorList>
            <person name="Lemieux C."/>
            <person name="Pombert J.-F."/>
            <person name="Otis C."/>
            <person name="Turmel M."/>
        </authorList>
    </citation>
    <scope>NUCLEOTIDE SEQUENCE [LARGE SCALE GENOMIC DNA]</scope>
    <source>
        <strain evidence="3 4">RCC1871</strain>
    </source>
</reference>
<feature type="region of interest" description="Disordered" evidence="1">
    <location>
        <begin position="278"/>
        <end position="298"/>
    </location>
</feature>
<feature type="compositionally biased region" description="Polar residues" evidence="1">
    <location>
        <begin position="278"/>
        <end position="297"/>
    </location>
</feature>
<gene>
    <name evidence="3" type="ORF">HKI87_07g48300</name>
</gene>
<feature type="transmembrane region" description="Helical" evidence="2">
    <location>
        <begin position="371"/>
        <end position="392"/>
    </location>
</feature>
<keyword evidence="2" id="KW-0812">Transmembrane</keyword>
<proteinExistence type="predicted"/>
<dbReference type="AlphaFoldDB" id="A0AAX4PAQ5"/>
<evidence type="ECO:0000313" key="3">
    <source>
        <dbReference type="EMBL" id="WZN63282.1"/>
    </source>
</evidence>
<feature type="region of interest" description="Disordered" evidence="1">
    <location>
        <begin position="470"/>
        <end position="490"/>
    </location>
</feature>
<keyword evidence="2" id="KW-0472">Membrane</keyword>
<evidence type="ECO:0000256" key="2">
    <source>
        <dbReference type="SAM" id="Phobius"/>
    </source>
</evidence>
<feature type="compositionally biased region" description="Basic residues" evidence="1">
    <location>
        <begin position="470"/>
        <end position="487"/>
    </location>
</feature>
<dbReference type="Proteomes" id="UP001472866">
    <property type="component" value="Chromosome 07"/>
</dbReference>
<protein>
    <submittedName>
        <fullName evidence="3">Uncharacterized protein</fullName>
    </submittedName>
</protein>
<feature type="region of interest" description="Disordered" evidence="1">
    <location>
        <begin position="505"/>
        <end position="527"/>
    </location>
</feature>
<keyword evidence="4" id="KW-1185">Reference proteome</keyword>